<dbReference type="eggNOG" id="KOG4177">
    <property type="taxonomic scope" value="Eukaryota"/>
</dbReference>
<dbReference type="STRING" id="644358.A0A0C4EAB6"/>
<evidence type="ECO:0000256" key="3">
    <source>
        <dbReference type="PROSITE-ProRule" id="PRU00023"/>
    </source>
</evidence>
<dbReference type="InterPro" id="IPR002110">
    <property type="entry name" value="Ankyrin_rpt"/>
</dbReference>
<dbReference type="AlphaFoldDB" id="A0A0C4EAB6"/>
<protein>
    <submittedName>
        <fullName evidence="5 6">Uncharacterized protein</fullName>
    </submittedName>
</protein>
<feature type="repeat" description="ANK" evidence="3">
    <location>
        <begin position="580"/>
        <end position="618"/>
    </location>
</feature>
<dbReference type="EnsemblFungi" id="MAPG_09580T0">
    <property type="protein sequence ID" value="MAPG_09580T0"/>
    <property type="gene ID" value="MAPG_09580"/>
</dbReference>
<dbReference type="InterPro" id="IPR036770">
    <property type="entry name" value="Ankyrin_rpt-contain_sf"/>
</dbReference>
<evidence type="ECO:0000256" key="4">
    <source>
        <dbReference type="SAM" id="MobiDB-lite"/>
    </source>
</evidence>
<evidence type="ECO:0000313" key="6">
    <source>
        <dbReference type="EnsemblFungi" id="MAPG_09580T0"/>
    </source>
</evidence>
<dbReference type="GO" id="GO:0005737">
    <property type="term" value="C:cytoplasm"/>
    <property type="evidence" value="ECO:0007669"/>
    <property type="project" value="TreeGrafter"/>
</dbReference>
<reference evidence="6" key="4">
    <citation type="journal article" date="2015" name="G3 (Bethesda)">
        <title>Genome sequences of three phytopathogenic species of the Magnaporthaceae family of fungi.</title>
        <authorList>
            <person name="Okagaki L.H."/>
            <person name="Nunes C.C."/>
            <person name="Sailsbery J."/>
            <person name="Clay B."/>
            <person name="Brown D."/>
            <person name="John T."/>
            <person name="Oh Y."/>
            <person name="Young N."/>
            <person name="Fitzgerald M."/>
            <person name="Haas B.J."/>
            <person name="Zeng Q."/>
            <person name="Young S."/>
            <person name="Adiconis X."/>
            <person name="Fan L."/>
            <person name="Levin J.Z."/>
            <person name="Mitchell T.K."/>
            <person name="Okubara P.A."/>
            <person name="Farman M.L."/>
            <person name="Kohn L.M."/>
            <person name="Birren B."/>
            <person name="Ma L.-J."/>
            <person name="Dean R.A."/>
        </authorList>
    </citation>
    <scope>NUCLEOTIDE SEQUENCE</scope>
    <source>
        <strain evidence="6">ATCC 64411 / 73-15</strain>
    </source>
</reference>
<proteinExistence type="predicted"/>
<dbReference type="PROSITE" id="PS50297">
    <property type="entry name" value="ANK_REP_REGION"/>
    <property type="match status" value="1"/>
</dbReference>
<dbReference type="VEuPathDB" id="FungiDB:MAPG_09580"/>
<evidence type="ECO:0000313" key="7">
    <source>
        <dbReference type="Proteomes" id="UP000011715"/>
    </source>
</evidence>
<name>A0A0C4EAB6_MAGP6</name>
<feature type="repeat" description="ANK" evidence="3">
    <location>
        <begin position="478"/>
        <end position="510"/>
    </location>
</feature>
<reference evidence="5" key="3">
    <citation type="submission" date="2011-03" db="EMBL/GenBank/DDBJ databases">
        <title>Annotation of Magnaporthe poae ATCC 64411.</title>
        <authorList>
            <person name="Ma L.-J."/>
            <person name="Dead R."/>
            <person name="Young S.K."/>
            <person name="Zeng Q."/>
            <person name="Gargeya S."/>
            <person name="Fitzgerald M."/>
            <person name="Haas B."/>
            <person name="Abouelleil A."/>
            <person name="Alvarado L."/>
            <person name="Arachchi H.M."/>
            <person name="Berlin A."/>
            <person name="Brown A."/>
            <person name="Chapman S.B."/>
            <person name="Chen Z."/>
            <person name="Dunbar C."/>
            <person name="Freedman E."/>
            <person name="Gearin G."/>
            <person name="Gellesch M."/>
            <person name="Goldberg J."/>
            <person name="Griggs A."/>
            <person name="Gujja S."/>
            <person name="Heiman D."/>
            <person name="Howarth C."/>
            <person name="Larson L."/>
            <person name="Lui A."/>
            <person name="MacDonald P.J.P."/>
            <person name="Mehta T."/>
            <person name="Montmayeur A."/>
            <person name="Murphy C."/>
            <person name="Neiman D."/>
            <person name="Pearson M."/>
            <person name="Priest M."/>
            <person name="Roberts A."/>
            <person name="Saif S."/>
            <person name="Shea T."/>
            <person name="Shenoy N."/>
            <person name="Sisk P."/>
            <person name="Stolte C."/>
            <person name="Sykes S."/>
            <person name="Yandava C."/>
            <person name="Wortman J."/>
            <person name="Nusbaum C."/>
            <person name="Birren B."/>
        </authorList>
    </citation>
    <scope>NUCLEOTIDE SEQUENCE</scope>
    <source>
        <strain evidence="5">ATCC 64411</strain>
    </source>
</reference>
<dbReference type="Gene3D" id="1.25.40.20">
    <property type="entry name" value="Ankyrin repeat-containing domain"/>
    <property type="match status" value="1"/>
</dbReference>
<dbReference type="EMBL" id="ADBL01002448">
    <property type="status" value="NOT_ANNOTATED_CDS"/>
    <property type="molecule type" value="Genomic_DNA"/>
</dbReference>
<dbReference type="SMART" id="SM00248">
    <property type="entry name" value="ANK"/>
    <property type="match status" value="7"/>
</dbReference>
<dbReference type="PROSITE" id="PS50088">
    <property type="entry name" value="ANK_REPEAT"/>
    <property type="match status" value="2"/>
</dbReference>
<dbReference type="OrthoDB" id="5245290at2759"/>
<keyword evidence="2 3" id="KW-0040">ANK repeat</keyword>
<dbReference type="OMA" id="LMYINSE"/>
<reference evidence="6" key="5">
    <citation type="submission" date="2015-06" db="UniProtKB">
        <authorList>
            <consortium name="EnsemblFungi"/>
        </authorList>
    </citation>
    <scope>IDENTIFICATION</scope>
    <source>
        <strain evidence="6">ATCC 64411</strain>
    </source>
</reference>
<keyword evidence="1" id="KW-0677">Repeat</keyword>
<keyword evidence="7" id="KW-1185">Reference proteome</keyword>
<dbReference type="PANTHER" id="PTHR24198">
    <property type="entry name" value="ANKYRIN REPEAT AND PROTEIN KINASE DOMAIN-CONTAINING PROTEIN"/>
    <property type="match status" value="1"/>
</dbReference>
<gene>
    <name evidence="5" type="ORF">MAPG_09580</name>
</gene>
<evidence type="ECO:0000256" key="2">
    <source>
        <dbReference type="ARBA" id="ARBA00023043"/>
    </source>
</evidence>
<reference evidence="7" key="2">
    <citation type="submission" date="2010-05" db="EMBL/GenBank/DDBJ databases">
        <title>The genome sequence of Magnaporthe poae strain ATCC 64411.</title>
        <authorList>
            <person name="Ma L.-J."/>
            <person name="Dead R."/>
            <person name="Young S."/>
            <person name="Zeng Q."/>
            <person name="Koehrsen M."/>
            <person name="Alvarado L."/>
            <person name="Berlin A."/>
            <person name="Chapman S.B."/>
            <person name="Chen Z."/>
            <person name="Freedman E."/>
            <person name="Gellesch M."/>
            <person name="Goldberg J."/>
            <person name="Griggs A."/>
            <person name="Gujja S."/>
            <person name="Heilman E.R."/>
            <person name="Heiman D."/>
            <person name="Hepburn T."/>
            <person name="Howarth C."/>
            <person name="Jen D."/>
            <person name="Larson L."/>
            <person name="Mehta T."/>
            <person name="Neiman D."/>
            <person name="Pearson M."/>
            <person name="Roberts A."/>
            <person name="Saif S."/>
            <person name="Shea T."/>
            <person name="Shenoy N."/>
            <person name="Sisk P."/>
            <person name="Stolte C."/>
            <person name="Sykes S."/>
            <person name="Walk T."/>
            <person name="White J."/>
            <person name="Yandava C."/>
            <person name="Haas B."/>
            <person name="Nusbaum C."/>
            <person name="Birren B."/>
        </authorList>
    </citation>
    <scope>NUCLEOTIDE SEQUENCE [LARGE SCALE GENOMIC DNA]</scope>
    <source>
        <strain evidence="7">ATCC 64411 / 73-15</strain>
    </source>
</reference>
<dbReference type="SUPFAM" id="SSF48403">
    <property type="entry name" value="Ankyrin repeat"/>
    <property type="match status" value="1"/>
</dbReference>
<evidence type="ECO:0000256" key="1">
    <source>
        <dbReference type="ARBA" id="ARBA00022737"/>
    </source>
</evidence>
<accession>A0A0C4EAB6</accession>
<evidence type="ECO:0000313" key="5">
    <source>
        <dbReference type="EMBL" id="KLU91056.1"/>
    </source>
</evidence>
<organism evidence="6 7">
    <name type="scientific">Magnaporthiopsis poae (strain ATCC 64411 / 73-15)</name>
    <name type="common">Kentucky bluegrass fungus</name>
    <name type="synonym">Magnaporthe poae</name>
    <dbReference type="NCBI Taxonomy" id="644358"/>
    <lineage>
        <taxon>Eukaryota</taxon>
        <taxon>Fungi</taxon>
        <taxon>Dikarya</taxon>
        <taxon>Ascomycota</taxon>
        <taxon>Pezizomycotina</taxon>
        <taxon>Sordariomycetes</taxon>
        <taxon>Sordariomycetidae</taxon>
        <taxon>Magnaporthales</taxon>
        <taxon>Magnaporthaceae</taxon>
        <taxon>Magnaporthiopsis</taxon>
    </lineage>
</organism>
<dbReference type="PANTHER" id="PTHR24198:SF165">
    <property type="entry name" value="ANKYRIN REPEAT-CONTAINING PROTEIN-RELATED"/>
    <property type="match status" value="1"/>
</dbReference>
<reference evidence="5" key="1">
    <citation type="submission" date="2010-05" db="EMBL/GenBank/DDBJ databases">
        <title>The Genome Sequence of Magnaporthe poae strain ATCC 64411.</title>
        <authorList>
            <consortium name="The Broad Institute Genome Sequencing Platform"/>
            <consortium name="Broad Institute Genome Sequencing Center for Infectious Disease"/>
            <person name="Ma L.-J."/>
            <person name="Dead R."/>
            <person name="Young S."/>
            <person name="Zeng Q."/>
            <person name="Koehrsen M."/>
            <person name="Alvarado L."/>
            <person name="Berlin A."/>
            <person name="Chapman S.B."/>
            <person name="Chen Z."/>
            <person name="Freedman E."/>
            <person name="Gellesch M."/>
            <person name="Goldberg J."/>
            <person name="Griggs A."/>
            <person name="Gujja S."/>
            <person name="Heilman E.R."/>
            <person name="Heiman D."/>
            <person name="Hepburn T."/>
            <person name="Howarth C."/>
            <person name="Jen D."/>
            <person name="Larson L."/>
            <person name="Mehta T."/>
            <person name="Neiman D."/>
            <person name="Pearson M."/>
            <person name="Roberts A."/>
            <person name="Saif S."/>
            <person name="Shea T."/>
            <person name="Shenoy N."/>
            <person name="Sisk P."/>
            <person name="Stolte C."/>
            <person name="Sykes S."/>
            <person name="Walk T."/>
            <person name="White J."/>
            <person name="Yandava C."/>
            <person name="Haas B."/>
            <person name="Nusbaum C."/>
            <person name="Birren B."/>
        </authorList>
    </citation>
    <scope>NUCLEOTIDE SEQUENCE</scope>
    <source>
        <strain evidence="5">ATCC 64411</strain>
    </source>
</reference>
<dbReference type="PRINTS" id="PR01415">
    <property type="entry name" value="ANKYRIN"/>
</dbReference>
<dbReference type="Pfam" id="PF12796">
    <property type="entry name" value="Ank_2"/>
    <property type="match status" value="1"/>
</dbReference>
<sequence>MEVVGGVASIVGIAQALAVTPKIVAAIRAAAGRKDELSRLLKEVERLSVTCQQIHDITRLLSRHLPDNVVSMLHAAEEDLKDTILELGKFGDKCTASSRAQQKDMVKAKPKAVRWLWMRPQLEQLYSRTRDTGNNLQMVLQLAHSHILHRVLTEGLHSATISAIVELAPPLPEVPDAVSELEADSDSLPPSPKPEQEAEPRPSAEASISDESIVASASLASDITTDAHQLQVSPLGFCTPGCHCSCHRRGSRTSVWRFSGLQKSLGALRVSHASRVAKCDIRSCAREGVSAPLEVQYLFPAWLYAGIWSISASASSLTGLGSKIQFTHGRVLSSRSWLSHYTQRGSPADFQTLLNNGIDYYPSDLILFHSEETILEVAIYSGNVAVVAFLLQYWSPILKQTGVRKRTAVLALRFLEHLDAARRAKEASILRQVVESYPDSSFFTRVPETHAAVSRRDHKLLETLLDQDPSIKDRADPCGLTPLHFAADRGNVEAIRTLSKAGADKNIRDGVFDMTPLGLALEQGHLDCARELIASGAVIPENALHRSVATWRGREHQSLVDVSRQLLLRKPSLAHYRDNEGSTVLHRYAYTRWGNEQLSVWMVQLILETGADIEAKDNDSQVPLGLALNAGNLGIASILVEGGARIANVGSSAFRQNPLHEAATQWTAETIKFFRDKAGDALDLDCEQCDTFGHNPWENFVGEGLLDIMNERLGRRADQASVTAFVDLFTVCRNRAIKHDIAVLTNVLRALEQRRADEARAILRPLAALKESQDRDIEVQTLHAIEVQIREGMWEAAQESVEERIAVLEDEMETPPWKRVTRIDGHLYRIYSKDELIALRGGIELEHDDAGFAWVEKTRGAAES</sequence>
<dbReference type="EMBL" id="GL876976">
    <property type="protein sequence ID" value="KLU91056.1"/>
    <property type="molecule type" value="Genomic_DNA"/>
</dbReference>
<feature type="region of interest" description="Disordered" evidence="4">
    <location>
        <begin position="179"/>
        <end position="209"/>
    </location>
</feature>
<dbReference type="Proteomes" id="UP000011715">
    <property type="component" value="Unassembled WGS sequence"/>
</dbReference>